<evidence type="ECO:0000313" key="8">
    <source>
        <dbReference type="Proteomes" id="UP000199647"/>
    </source>
</evidence>
<dbReference type="GO" id="GO:0046872">
    <property type="term" value="F:metal ion binding"/>
    <property type="evidence" value="ECO:0007669"/>
    <property type="project" value="UniProtKB-KW"/>
</dbReference>
<dbReference type="PANTHER" id="PTHR43808:SF8">
    <property type="entry name" value="PEPTIDASE M20 DIMERISATION DOMAIN-CONTAINING PROTEIN"/>
    <property type="match status" value="1"/>
</dbReference>
<dbReference type="STRING" id="1855383.SAMN05216548_11292"/>
<evidence type="ECO:0000256" key="3">
    <source>
        <dbReference type="ARBA" id="ARBA00022723"/>
    </source>
</evidence>
<dbReference type="Gene3D" id="3.40.630.10">
    <property type="entry name" value="Zn peptidases"/>
    <property type="match status" value="1"/>
</dbReference>
<dbReference type="Pfam" id="PF07687">
    <property type="entry name" value="M20_dimer"/>
    <property type="match status" value="1"/>
</dbReference>
<keyword evidence="4" id="KW-0378">Hydrolase</keyword>
<evidence type="ECO:0000313" key="7">
    <source>
        <dbReference type="EMBL" id="SER17275.1"/>
    </source>
</evidence>
<evidence type="ECO:0000256" key="2">
    <source>
        <dbReference type="ARBA" id="ARBA00006247"/>
    </source>
</evidence>
<dbReference type="SUPFAM" id="SSF55031">
    <property type="entry name" value="Bacterial exopeptidase dimerisation domain"/>
    <property type="match status" value="1"/>
</dbReference>
<comment type="cofactor">
    <cofactor evidence="1">
        <name>Zn(2+)</name>
        <dbReference type="ChEBI" id="CHEBI:29105"/>
    </cofactor>
</comment>
<dbReference type="Gene3D" id="3.30.70.360">
    <property type="match status" value="1"/>
</dbReference>
<organism evidence="7 8">
    <name type="scientific">Faunimonas pinastri</name>
    <dbReference type="NCBI Taxonomy" id="1855383"/>
    <lineage>
        <taxon>Bacteria</taxon>
        <taxon>Pseudomonadati</taxon>
        <taxon>Pseudomonadota</taxon>
        <taxon>Alphaproteobacteria</taxon>
        <taxon>Hyphomicrobiales</taxon>
        <taxon>Afifellaceae</taxon>
        <taxon>Faunimonas</taxon>
    </lineage>
</organism>
<dbReference type="PANTHER" id="PTHR43808">
    <property type="entry name" value="ACETYLORNITHINE DEACETYLASE"/>
    <property type="match status" value="1"/>
</dbReference>
<protein>
    <submittedName>
        <fullName evidence="7">Succinyl-diaminopimelate desuccinylase</fullName>
    </submittedName>
</protein>
<dbReference type="Pfam" id="PF01546">
    <property type="entry name" value="Peptidase_M20"/>
    <property type="match status" value="1"/>
</dbReference>
<dbReference type="Proteomes" id="UP000199647">
    <property type="component" value="Unassembled WGS sequence"/>
</dbReference>
<comment type="similarity">
    <text evidence="2">Belongs to the peptidase M20A family.</text>
</comment>
<keyword evidence="8" id="KW-1185">Reference proteome</keyword>
<accession>A0A1H9M1D0</accession>
<evidence type="ECO:0000256" key="4">
    <source>
        <dbReference type="ARBA" id="ARBA00022801"/>
    </source>
</evidence>
<evidence type="ECO:0000256" key="1">
    <source>
        <dbReference type="ARBA" id="ARBA00001947"/>
    </source>
</evidence>
<dbReference type="InterPro" id="IPR011650">
    <property type="entry name" value="Peptidase_M20_dimer"/>
</dbReference>
<proteinExistence type="inferred from homology"/>
<evidence type="ECO:0000256" key="5">
    <source>
        <dbReference type="ARBA" id="ARBA00022833"/>
    </source>
</evidence>
<evidence type="ECO:0000259" key="6">
    <source>
        <dbReference type="Pfam" id="PF07687"/>
    </source>
</evidence>
<feature type="domain" description="Peptidase M20 dimerisation" evidence="6">
    <location>
        <begin position="201"/>
        <end position="312"/>
    </location>
</feature>
<dbReference type="InterPro" id="IPR002933">
    <property type="entry name" value="Peptidase_M20"/>
</dbReference>
<keyword evidence="5" id="KW-0862">Zinc</keyword>
<dbReference type="InterPro" id="IPR050072">
    <property type="entry name" value="Peptidase_M20A"/>
</dbReference>
<dbReference type="EMBL" id="FOFG01000012">
    <property type="protein sequence ID" value="SER17275.1"/>
    <property type="molecule type" value="Genomic_DNA"/>
</dbReference>
<dbReference type="AlphaFoldDB" id="A0A1H9M1D0"/>
<sequence>MPAALSAAFDKALALIAHDDAAVEAELGRMLAVDTSYPPGENYGSFADLIQAATAPAGFEHRRVVVPEELWRAPGARGERVNLIATRRTGKPVCSLYFHTDTVPPGEGWSVPPLGLTRDGDRLTGRGAADMKGTVAAALAAIRAADAAGLELAYDPALLLCTDEEGGAYPGIRYLAEQGLVEGHLLSFNGGAAPRIWAGCFGSIDLLIRVRGRGGHSGDPGNGVNALEAALPLLNALNALKPAVAARASAMPAPPHYGERPLHGLLTVAAVHAGQKGSSLPAVAEILVNRRYAPEERFEDVLAELQDVIDRAMETSPALGYDMETTGHLIPVEDPSGPHWPRWQAALAKGFGFTEFRPWGSSTSSDMGFVQRTGLREILLGGLTRPDNNTHAPDEFTTLTDVKALATSILAYLAADFAPDLMPTAQDGAQQ</sequence>
<dbReference type="InterPro" id="IPR036264">
    <property type="entry name" value="Bact_exopeptidase_dim_dom"/>
</dbReference>
<keyword evidence="3" id="KW-0479">Metal-binding</keyword>
<name>A0A1H9M1D0_9HYPH</name>
<dbReference type="GO" id="GO:0016787">
    <property type="term" value="F:hydrolase activity"/>
    <property type="evidence" value="ECO:0007669"/>
    <property type="project" value="UniProtKB-KW"/>
</dbReference>
<reference evidence="7 8" key="1">
    <citation type="submission" date="2016-10" db="EMBL/GenBank/DDBJ databases">
        <authorList>
            <person name="de Groot N.N."/>
        </authorList>
    </citation>
    <scope>NUCLEOTIDE SEQUENCE [LARGE SCALE GENOMIC DNA]</scope>
    <source>
        <strain evidence="7 8">A52C2</strain>
    </source>
</reference>
<dbReference type="SUPFAM" id="SSF53187">
    <property type="entry name" value="Zn-dependent exopeptidases"/>
    <property type="match status" value="1"/>
</dbReference>
<gene>
    <name evidence="7" type="ORF">SAMN05216548_11292</name>
</gene>
<dbReference type="RefSeq" id="WP_238858364.1">
    <property type="nucleotide sequence ID" value="NZ_FOFG01000012.1"/>
</dbReference>